<evidence type="ECO:0000256" key="1">
    <source>
        <dbReference type="SAM" id="MobiDB-lite"/>
    </source>
</evidence>
<organism evidence="2 3">
    <name type="scientific">Penicillium freii</name>
    <dbReference type="NCBI Taxonomy" id="48697"/>
    <lineage>
        <taxon>Eukaryota</taxon>
        <taxon>Fungi</taxon>
        <taxon>Dikarya</taxon>
        <taxon>Ascomycota</taxon>
        <taxon>Pezizomycotina</taxon>
        <taxon>Eurotiomycetes</taxon>
        <taxon>Eurotiomycetidae</taxon>
        <taxon>Eurotiales</taxon>
        <taxon>Aspergillaceae</taxon>
        <taxon>Penicillium</taxon>
    </lineage>
</organism>
<evidence type="ECO:0000313" key="2">
    <source>
        <dbReference type="EMBL" id="KUM64530.1"/>
    </source>
</evidence>
<gene>
    <name evidence="2" type="ORF">ACN42_g2560</name>
</gene>
<keyword evidence="3" id="KW-1185">Reference proteome</keyword>
<feature type="compositionally biased region" description="Basic and acidic residues" evidence="1">
    <location>
        <begin position="30"/>
        <end position="42"/>
    </location>
</feature>
<dbReference type="EMBL" id="LLXE01000046">
    <property type="protein sequence ID" value="KUM64530.1"/>
    <property type="molecule type" value="Genomic_DNA"/>
</dbReference>
<dbReference type="AlphaFoldDB" id="A0A101MPW6"/>
<comment type="caution">
    <text evidence="2">The sequence shown here is derived from an EMBL/GenBank/DDBJ whole genome shotgun (WGS) entry which is preliminary data.</text>
</comment>
<accession>A0A101MPW6</accession>
<dbReference type="Proteomes" id="UP000055045">
    <property type="component" value="Unassembled WGS sequence"/>
</dbReference>
<protein>
    <submittedName>
        <fullName evidence="2">Uncharacterized protein</fullName>
    </submittedName>
</protein>
<feature type="region of interest" description="Disordered" evidence="1">
    <location>
        <begin position="29"/>
        <end position="49"/>
    </location>
</feature>
<evidence type="ECO:0000313" key="3">
    <source>
        <dbReference type="Proteomes" id="UP000055045"/>
    </source>
</evidence>
<reference evidence="2 3" key="1">
    <citation type="submission" date="2015-10" db="EMBL/GenBank/DDBJ databases">
        <title>Genome sequencing of Penicillium freii.</title>
        <authorList>
            <person name="Nguyen H.D."/>
            <person name="Visagie C.M."/>
            <person name="Seifert K.A."/>
        </authorList>
    </citation>
    <scope>NUCLEOTIDE SEQUENCE [LARGE SCALE GENOMIC DNA]</scope>
    <source>
        <strain evidence="2 3">DAOM 242723</strain>
    </source>
</reference>
<proteinExistence type="predicted"/>
<sequence>MSVDRPPPQPLIGSTIRLAHLGSPLIPRLSDPRRIGASGRERGKGKKREKLETVLWTTQAFPSGTSRVSVPPDYRKQPLASIADLSSLLSILPLRPILNFCLSSYSLPGSN</sequence>
<name>A0A101MPW6_PENFR</name>